<dbReference type="SUPFAM" id="SSF57701">
    <property type="entry name" value="Zn2/Cys6 DNA-binding domain"/>
    <property type="match status" value="1"/>
</dbReference>
<proteinExistence type="predicted"/>
<dbReference type="InterPro" id="IPR036864">
    <property type="entry name" value="Zn2-C6_fun-type_DNA-bd_sf"/>
</dbReference>
<dbReference type="STRING" id="675120.N1PZN0"/>
<dbReference type="AlphaFoldDB" id="N1PZN0"/>
<evidence type="ECO:0000259" key="3">
    <source>
        <dbReference type="PROSITE" id="PS50048"/>
    </source>
</evidence>
<dbReference type="PANTHER" id="PTHR47840:SF3">
    <property type="entry name" value="ZN(II)2CYS6 TRANSCRIPTION FACTOR (EUROFUNG)"/>
    <property type="match status" value="1"/>
</dbReference>
<accession>N1PZN0</accession>
<keyword evidence="1" id="KW-0539">Nucleus</keyword>
<evidence type="ECO:0000256" key="1">
    <source>
        <dbReference type="ARBA" id="ARBA00023242"/>
    </source>
</evidence>
<organism evidence="4 5">
    <name type="scientific">Dothistroma septosporum (strain NZE10 / CBS 128990)</name>
    <name type="common">Red band needle blight fungus</name>
    <name type="synonym">Mycosphaerella pini</name>
    <dbReference type="NCBI Taxonomy" id="675120"/>
    <lineage>
        <taxon>Eukaryota</taxon>
        <taxon>Fungi</taxon>
        <taxon>Dikarya</taxon>
        <taxon>Ascomycota</taxon>
        <taxon>Pezizomycotina</taxon>
        <taxon>Dothideomycetes</taxon>
        <taxon>Dothideomycetidae</taxon>
        <taxon>Mycosphaerellales</taxon>
        <taxon>Mycosphaerellaceae</taxon>
        <taxon>Dothistroma</taxon>
    </lineage>
</organism>
<dbReference type="GO" id="GO:0008270">
    <property type="term" value="F:zinc ion binding"/>
    <property type="evidence" value="ECO:0007669"/>
    <property type="project" value="InterPro"/>
</dbReference>
<feature type="compositionally biased region" description="Polar residues" evidence="2">
    <location>
        <begin position="7"/>
        <end position="16"/>
    </location>
</feature>
<feature type="region of interest" description="Disordered" evidence="2">
    <location>
        <begin position="622"/>
        <end position="671"/>
    </location>
</feature>
<dbReference type="InterPro" id="IPR001138">
    <property type="entry name" value="Zn2Cys6_DnaBD"/>
</dbReference>
<feature type="domain" description="Zn(2)-C6 fungal-type" evidence="3">
    <location>
        <begin position="25"/>
        <end position="57"/>
    </location>
</feature>
<dbReference type="Proteomes" id="UP000016933">
    <property type="component" value="Unassembled WGS sequence"/>
</dbReference>
<dbReference type="OMA" id="LPCMDAC"/>
<evidence type="ECO:0000313" key="5">
    <source>
        <dbReference type="Proteomes" id="UP000016933"/>
    </source>
</evidence>
<name>N1PZN0_DOTSN</name>
<dbReference type="EMBL" id="KB446536">
    <property type="protein sequence ID" value="EME47654.1"/>
    <property type="molecule type" value="Genomic_DNA"/>
</dbReference>
<reference evidence="5" key="1">
    <citation type="journal article" date="2012" name="PLoS Genet.">
        <title>The genomes of the fungal plant pathogens Cladosporium fulvum and Dothistroma septosporum reveal adaptation to different hosts and lifestyles but also signatures of common ancestry.</title>
        <authorList>
            <person name="de Wit P.J.G.M."/>
            <person name="van der Burgt A."/>
            <person name="Oekmen B."/>
            <person name="Stergiopoulos I."/>
            <person name="Abd-Elsalam K.A."/>
            <person name="Aerts A.L."/>
            <person name="Bahkali A.H."/>
            <person name="Beenen H.G."/>
            <person name="Chettri P."/>
            <person name="Cox M.P."/>
            <person name="Datema E."/>
            <person name="de Vries R.P."/>
            <person name="Dhillon B."/>
            <person name="Ganley A.R."/>
            <person name="Griffiths S.A."/>
            <person name="Guo Y."/>
            <person name="Hamelin R.C."/>
            <person name="Henrissat B."/>
            <person name="Kabir M.S."/>
            <person name="Jashni M.K."/>
            <person name="Kema G."/>
            <person name="Klaubauf S."/>
            <person name="Lapidus A."/>
            <person name="Levasseur A."/>
            <person name="Lindquist E."/>
            <person name="Mehrabi R."/>
            <person name="Ohm R.A."/>
            <person name="Owen T.J."/>
            <person name="Salamov A."/>
            <person name="Schwelm A."/>
            <person name="Schijlen E."/>
            <person name="Sun H."/>
            <person name="van den Burg H.A."/>
            <person name="van Ham R.C.H.J."/>
            <person name="Zhang S."/>
            <person name="Goodwin S.B."/>
            <person name="Grigoriev I.V."/>
            <person name="Collemare J."/>
            <person name="Bradshaw R.E."/>
        </authorList>
    </citation>
    <scope>NUCLEOTIDE SEQUENCE [LARGE SCALE GENOMIC DNA]</scope>
    <source>
        <strain evidence="5">NZE10 / CBS 128990</strain>
    </source>
</reference>
<evidence type="ECO:0000313" key="4">
    <source>
        <dbReference type="EMBL" id="EME47654.1"/>
    </source>
</evidence>
<dbReference type="PROSITE" id="PS50048">
    <property type="entry name" value="ZN2_CY6_FUNGAL_2"/>
    <property type="match status" value="1"/>
</dbReference>
<reference evidence="4 5" key="2">
    <citation type="journal article" date="2012" name="PLoS Pathog.">
        <title>Diverse lifestyles and strategies of plant pathogenesis encoded in the genomes of eighteen Dothideomycetes fungi.</title>
        <authorList>
            <person name="Ohm R.A."/>
            <person name="Feau N."/>
            <person name="Henrissat B."/>
            <person name="Schoch C.L."/>
            <person name="Horwitz B.A."/>
            <person name="Barry K.W."/>
            <person name="Condon B.J."/>
            <person name="Copeland A.C."/>
            <person name="Dhillon B."/>
            <person name="Glaser F."/>
            <person name="Hesse C.N."/>
            <person name="Kosti I."/>
            <person name="LaButti K."/>
            <person name="Lindquist E.A."/>
            <person name="Lucas S."/>
            <person name="Salamov A.A."/>
            <person name="Bradshaw R.E."/>
            <person name="Ciuffetti L."/>
            <person name="Hamelin R.C."/>
            <person name="Kema G.H.J."/>
            <person name="Lawrence C."/>
            <person name="Scott J.A."/>
            <person name="Spatafora J.W."/>
            <person name="Turgeon B.G."/>
            <person name="de Wit P.J.G.M."/>
            <person name="Zhong S."/>
            <person name="Goodwin S.B."/>
            <person name="Grigoriev I.V."/>
        </authorList>
    </citation>
    <scope>NUCLEOTIDE SEQUENCE [LARGE SCALE GENOMIC DNA]</scope>
    <source>
        <strain evidence="5">NZE10 / CBS 128990</strain>
    </source>
</reference>
<dbReference type="PANTHER" id="PTHR47840">
    <property type="entry name" value="ZN(II)2CYS6 TRANSCRIPTION FACTOR (EUROFUNG)-RELATED"/>
    <property type="match status" value="1"/>
</dbReference>
<dbReference type="PROSITE" id="PS00463">
    <property type="entry name" value="ZN2_CY6_FUNGAL_1"/>
    <property type="match status" value="1"/>
</dbReference>
<dbReference type="CDD" id="cd00067">
    <property type="entry name" value="GAL4"/>
    <property type="match status" value="1"/>
</dbReference>
<protein>
    <recommendedName>
        <fullName evidence="3">Zn(2)-C6 fungal-type domain-containing protein</fullName>
    </recommendedName>
</protein>
<feature type="region of interest" description="Disordered" evidence="2">
    <location>
        <begin position="1"/>
        <end position="22"/>
    </location>
</feature>
<dbReference type="SMART" id="SM00066">
    <property type="entry name" value="GAL4"/>
    <property type="match status" value="1"/>
</dbReference>
<dbReference type="OrthoDB" id="5392779at2759"/>
<dbReference type="CDD" id="cd12148">
    <property type="entry name" value="fungal_TF_MHR"/>
    <property type="match status" value="1"/>
</dbReference>
<evidence type="ECO:0000256" key="2">
    <source>
        <dbReference type="SAM" id="MobiDB-lite"/>
    </source>
</evidence>
<gene>
    <name evidence="4" type="ORF">DOTSEDRAFT_21418</name>
</gene>
<dbReference type="eggNOG" id="ENOG502SKTD">
    <property type="taxonomic scope" value="Eukaryota"/>
</dbReference>
<dbReference type="GO" id="GO:0000981">
    <property type="term" value="F:DNA-binding transcription factor activity, RNA polymerase II-specific"/>
    <property type="evidence" value="ECO:0007669"/>
    <property type="project" value="InterPro"/>
</dbReference>
<feature type="compositionally biased region" description="Acidic residues" evidence="2">
    <location>
        <begin position="114"/>
        <end position="123"/>
    </location>
</feature>
<sequence length="716" mass="80934">MSAAAHTPQSPQQTTAKRLRKGTKSCIECRHRKIKCTWQSHTDKVCVNCTARGRDCVPQIYQRRAVKVDKLSSRDRIHRLEQQIANLTAVAQGHVHPDLSSPSPPEEHASGSESPDDDDDDDYDHVHVPASTPPTHLKFLFDNALIGPSRHNDEFAHDLNRARCSPRYLNHAKAKLSRLVPNKDDVLVVSNYAEPWMRLYKALFPSDSNIGTKDHFMSRYDTALTEGYHPVHLARFLLVFAITARQVPLHEQSLKLPGWKDVTAYVHDVSQTVESTIVSNDELASTVEGLDTIVMYLRLQLGVGNIRSLWLSLRRTIAIAELIGLPRAWYRSRNDGPDHALSPQTDYSEAENRRKQKVALWEAICSTDRLASMMFNLPAATSTHRFPRRQITTPAGEILVQPYMFQLAGIGMGVQELDEGYTLGRNDDEMFEKVLTIERQLRSLKAETPKQWWRETDENLSADLLIQFWHYYLTARMHLHAAMSEDDHDQYAYSRTACREAAESMARRYPTVRRLLPTGFFIYRIVDMQVFTAASFLCLSYMKQSRQGAPVLDESNGLVFVEQIVATMDSVAGQPGSEFVEEASSAIRSLLALIRDPHGLSSDSRSLTLRIPLLGKIRIGRKQAPQAPQVPRANHVDYAPGGSLPSTSMPHAGMRVPASDSGMSHPMHEPFNTDMTNTLPWLMELDMNPSSLQDPFFYQNATQFDQWLGLNENMSY</sequence>
<keyword evidence="5" id="KW-1185">Reference proteome</keyword>
<feature type="region of interest" description="Disordered" evidence="2">
    <location>
        <begin position="92"/>
        <end position="131"/>
    </location>
</feature>
<dbReference type="Gene3D" id="4.10.240.10">
    <property type="entry name" value="Zn(2)-C6 fungal-type DNA-binding domain"/>
    <property type="match status" value="1"/>
</dbReference>
<dbReference type="HOGENOM" id="CLU_004804_2_1_1"/>